<accession>A0ABW6HJ13</accession>
<sequence>MSNHIHIIVQSREGKVPDLMRYFKKFMAKTILDKIQNSPENRRDWMLERSKLATESHTRSKNHQFWQYVNPAGEIYANQFMWSKLDFIHLNPVGEGLFDKASHYLYSSASNFIYDSGFLKTEKADKPIVNVLED</sequence>
<evidence type="ECO:0000313" key="1">
    <source>
        <dbReference type="EMBL" id="MFE3847016.1"/>
    </source>
</evidence>
<dbReference type="SUPFAM" id="SSF143422">
    <property type="entry name" value="Transposase IS200-like"/>
    <property type="match status" value="1"/>
</dbReference>
<dbReference type="InterPro" id="IPR036515">
    <property type="entry name" value="Transposase_17_sf"/>
</dbReference>
<evidence type="ECO:0000313" key="2">
    <source>
        <dbReference type="Proteomes" id="UP001600039"/>
    </source>
</evidence>
<comment type="caution">
    <text evidence="1">The sequence shown here is derived from an EMBL/GenBank/DDBJ whole genome shotgun (WGS) entry which is preliminary data.</text>
</comment>
<dbReference type="RefSeq" id="WP_379856856.1">
    <property type="nucleotide sequence ID" value="NZ_JBHZQA010000002.1"/>
</dbReference>
<dbReference type="Gene3D" id="3.30.70.1290">
    <property type="entry name" value="Transposase IS200-like"/>
    <property type="match status" value="1"/>
</dbReference>
<protein>
    <recommendedName>
        <fullName evidence="3">Transposase IS200 like</fullName>
    </recommendedName>
</protein>
<name>A0ABW6HJ13_9FLAO</name>
<keyword evidence="2" id="KW-1185">Reference proteome</keyword>
<organism evidence="1 2">
    <name type="scientific">Flavobacterium fructosi</name>
    <dbReference type="NCBI Taxonomy" id="3230416"/>
    <lineage>
        <taxon>Bacteria</taxon>
        <taxon>Pseudomonadati</taxon>
        <taxon>Bacteroidota</taxon>
        <taxon>Flavobacteriia</taxon>
        <taxon>Flavobacteriales</taxon>
        <taxon>Flavobacteriaceae</taxon>
        <taxon>Flavobacterium</taxon>
    </lineage>
</organism>
<proteinExistence type="predicted"/>
<gene>
    <name evidence="1" type="ORF">ACFX5D_03420</name>
</gene>
<dbReference type="Proteomes" id="UP001600039">
    <property type="component" value="Unassembled WGS sequence"/>
</dbReference>
<dbReference type="EMBL" id="JBHZQA010000002">
    <property type="protein sequence ID" value="MFE3847016.1"/>
    <property type="molecule type" value="Genomic_DNA"/>
</dbReference>
<reference evidence="1 2" key="1">
    <citation type="submission" date="2024-06" db="EMBL/GenBank/DDBJ databases">
        <title>Flavobacterium spp. isolated from glacier.</title>
        <authorList>
            <person name="Han D."/>
        </authorList>
    </citation>
    <scope>NUCLEOTIDE SEQUENCE [LARGE SCALE GENOMIC DNA]</scope>
    <source>
        <strain evidence="1 2">LB3P45</strain>
    </source>
</reference>
<evidence type="ECO:0008006" key="3">
    <source>
        <dbReference type="Google" id="ProtNLM"/>
    </source>
</evidence>